<dbReference type="Gene3D" id="2.130.10.80">
    <property type="entry name" value="Galactose oxidase/kelch, beta-propeller"/>
    <property type="match status" value="3"/>
</dbReference>
<keyword evidence="3" id="KW-0732">Signal</keyword>
<accession>A0ABY9WH34</accession>
<dbReference type="PANTHER" id="PTHR46344">
    <property type="entry name" value="OS02G0202900 PROTEIN"/>
    <property type="match status" value="1"/>
</dbReference>
<sequence length="771" mass="78047">MSLPRLSAILPLVLALLAGCDSAPSISVSTTGAMRLAISTPLASPSDVSRVTVTVSASDMNSLSTELVLTDGVWGGVMGDIPAGAHRTFVAQAFTASNTLRYEGRAEDVTVTAGTTGLISLTLQDVSGPPPLTNEAPIVDSLVATPTTVAPGGSITLTVSAHDPNPGDTVSFEWTAPSGSFSAPTQASTTWTAPATQGPVTLSLKVSDSHGASLSVSLTVTVSAGSGAEEVKVGFNTAPRVVGLTSSQSWLDVGQQTALSVSATDVDGDTLSYQWSATCAGSFTGASAASATFTPSALPTAACNNCQLSVTVKDGRGGQNTGSVALCVAKDSRRAPPMVTRSYQSSLTASASQQLTFEVEASDPAGSALTFAWTANVGTLGTATSGATSSRITWTAPACLTSGTTPSLTATVTNAFGLTVTRSFTVTGPPTCAIAGWTSTGSLLKSRFFHTATLLPNGKVLAAGGYDQNGTLGSAELYDPATGTWSATGSMTVVKGPPMATLLSTGKVLIMATNSQQTELYDPATGTWKTTGSYTTPRQGQTMTLLPNGKVLVAGGYFYGSLATAEVYDPTKDTWSATSSMSTPRFYPTATLLPNGKVLVAGGSSGTGSSTILATAELYDPATGTWSPTGSMSTPRDRHTATLLPNGKVLVASGYTNSGSGGTVATAELYDPATGTWSATGSLAASRYLHSATLLPNGKVLISDGVGTSNAPVTTPELYDPATGTWSTTLRMSAPRERPTVTLLSHGKVLVSGGSTSSVAVATAELYTPGN</sequence>
<name>A0ABY9WH34_9BACT</name>
<dbReference type="InterPro" id="IPR006652">
    <property type="entry name" value="Kelch_1"/>
</dbReference>
<dbReference type="SUPFAM" id="SSF117281">
    <property type="entry name" value="Kelch motif"/>
    <property type="match status" value="1"/>
</dbReference>
<dbReference type="PANTHER" id="PTHR46344:SF27">
    <property type="entry name" value="KELCH REPEAT SUPERFAMILY PROTEIN"/>
    <property type="match status" value="1"/>
</dbReference>
<feature type="signal peptide" evidence="3">
    <location>
        <begin position="1"/>
        <end position="23"/>
    </location>
</feature>
<dbReference type="EMBL" id="CP043494">
    <property type="protein sequence ID" value="WNG43111.1"/>
    <property type="molecule type" value="Genomic_DNA"/>
</dbReference>
<dbReference type="PROSITE" id="PS51257">
    <property type="entry name" value="PROKAR_LIPOPROTEIN"/>
    <property type="match status" value="1"/>
</dbReference>
<evidence type="ECO:0000256" key="3">
    <source>
        <dbReference type="SAM" id="SignalP"/>
    </source>
</evidence>
<dbReference type="SUPFAM" id="SSF49299">
    <property type="entry name" value="PKD domain"/>
    <property type="match status" value="1"/>
</dbReference>
<dbReference type="InterPro" id="IPR037293">
    <property type="entry name" value="Gal_Oxidase_central_sf"/>
</dbReference>
<feature type="chain" id="PRO_5045977014" evidence="3">
    <location>
        <begin position="24"/>
        <end position="771"/>
    </location>
</feature>
<gene>
    <name evidence="4" type="ORF">F0U60_02615</name>
</gene>
<dbReference type="Pfam" id="PF22352">
    <property type="entry name" value="K319L-like_PKD"/>
    <property type="match status" value="1"/>
</dbReference>
<dbReference type="Proteomes" id="UP001611383">
    <property type="component" value="Chromosome"/>
</dbReference>
<dbReference type="Gene3D" id="2.60.40.10">
    <property type="entry name" value="Immunoglobulins"/>
    <property type="match status" value="2"/>
</dbReference>
<evidence type="ECO:0000256" key="1">
    <source>
        <dbReference type="ARBA" id="ARBA00022441"/>
    </source>
</evidence>
<evidence type="ECO:0000313" key="4">
    <source>
        <dbReference type="EMBL" id="WNG43111.1"/>
    </source>
</evidence>
<organism evidence="4 5">
    <name type="scientific">Archangium minus</name>
    <dbReference type="NCBI Taxonomy" id="83450"/>
    <lineage>
        <taxon>Bacteria</taxon>
        <taxon>Pseudomonadati</taxon>
        <taxon>Myxococcota</taxon>
        <taxon>Myxococcia</taxon>
        <taxon>Myxococcales</taxon>
        <taxon>Cystobacterineae</taxon>
        <taxon>Archangiaceae</taxon>
        <taxon>Archangium</taxon>
    </lineage>
</organism>
<dbReference type="SMART" id="SM00612">
    <property type="entry name" value="Kelch"/>
    <property type="match status" value="5"/>
</dbReference>
<dbReference type="Pfam" id="PF01344">
    <property type="entry name" value="Kelch_1"/>
    <property type="match status" value="3"/>
</dbReference>
<dbReference type="InterPro" id="IPR015915">
    <property type="entry name" value="Kelch-typ_b-propeller"/>
</dbReference>
<evidence type="ECO:0000256" key="2">
    <source>
        <dbReference type="ARBA" id="ARBA00022737"/>
    </source>
</evidence>
<proteinExistence type="predicted"/>
<dbReference type="InterPro" id="IPR035986">
    <property type="entry name" value="PKD_dom_sf"/>
</dbReference>
<keyword evidence="2" id="KW-0677">Repeat</keyword>
<dbReference type="Gene3D" id="2.120.10.80">
    <property type="entry name" value="Kelch-type beta propeller"/>
    <property type="match status" value="1"/>
</dbReference>
<protein>
    <submittedName>
        <fullName evidence="4">Kelch-like protein</fullName>
    </submittedName>
</protein>
<dbReference type="RefSeq" id="WP_395813575.1">
    <property type="nucleotide sequence ID" value="NZ_CP043494.1"/>
</dbReference>
<keyword evidence="5" id="KW-1185">Reference proteome</keyword>
<reference evidence="4 5" key="1">
    <citation type="submission" date="2019-08" db="EMBL/GenBank/DDBJ databases">
        <title>Archangium and Cystobacter genomes.</title>
        <authorList>
            <person name="Chen I.-C.K."/>
            <person name="Wielgoss S."/>
        </authorList>
    </citation>
    <scope>NUCLEOTIDE SEQUENCE [LARGE SCALE GENOMIC DNA]</scope>
    <source>
        <strain evidence="4 5">Cbm 6</strain>
    </source>
</reference>
<dbReference type="CDD" id="cd00146">
    <property type="entry name" value="PKD"/>
    <property type="match status" value="1"/>
</dbReference>
<dbReference type="Pfam" id="PF17963">
    <property type="entry name" value="Big_9"/>
    <property type="match status" value="1"/>
</dbReference>
<keyword evidence="1" id="KW-0880">Kelch repeat</keyword>
<evidence type="ECO:0000313" key="5">
    <source>
        <dbReference type="Proteomes" id="UP001611383"/>
    </source>
</evidence>
<dbReference type="InterPro" id="IPR013783">
    <property type="entry name" value="Ig-like_fold"/>
</dbReference>